<keyword evidence="9" id="KW-1185">Reference proteome</keyword>
<evidence type="ECO:0000256" key="6">
    <source>
        <dbReference type="SAM" id="MobiDB-lite"/>
    </source>
</evidence>
<dbReference type="GO" id="GO:0005634">
    <property type="term" value="C:nucleus"/>
    <property type="evidence" value="ECO:0007669"/>
    <property type="project" value="UniProtKB-SubCell"/>
</dbReference>
<keyword evidence="2" id="KW-0479">Metal-binding</keyword>
<dbReference type="AlphaFoldDB" id="A0A395GRS6"/>
<dbReference type="Proteomes" id="UP000249402">
    <property type="component" value="Unassembled WGS sequence"/>
</dbReference>
<feature type="region of interest" description="Disordered" evidence="6">
    <location>
        <begin position="86"/>
        <end position="290"/>
    </location>
</feature>
<dbReference type="InterPro" id="IPR036957">
    <property type="entry name" value="Znf_PARP_sf"/>
</dbReference>
<protein>
    <submittedName>
        <fullName evidence="8">Zf-PARP-domain-containing protein</fullName>
    </submittedName>
</protein>
<dbReference type="VEuPathDB" id="FungiDB:BO80DRAFT_362068"/>
<feature type="compositionally biased region" description="Basic and acidic residues" evidence="6">
    <location>
        <begin position="126"/>
        <end position="135"/>
    </location>
</feature>
<sequence>EEASTGRAGCKNKECKDQGIKIAKGELRHGSWVDTERFQSYAWRHWGCVTPKIIANMIETVGDANESGERDYTALDGYEELPQDAQAKVRKALEQGHVDDEDWKGDVELNRPGKSGFRKRAPKKATVSDRAETKQTPKPKKSASEKPTPQSRKRARAESKEGAEPEADGDEAKETPKPKKPRKSSTPKPTPAEKAEVKEDEGKSESKAEPEADGSDTPLVKTTKKGTATKSKRAKAAAASPPAEPTRARSTRVRDAAKKKEDAAAASAAADGEAEPAEKPKRTYKKKKTT</sequence>
<dbReference type="Gene3D" id="3.30.1740.10">
    <property type="entry name" value="Zinc finger, PARP-type"/>
    <property type="match status" value="1"/>
</dbReference>
<evidence type="ECO:0000256" key="1">
    <source>
        <dbReference type="ARBA" id="ARBA00004123"/>
    </source>
</evidence>
<feature type="domain" description="PARP-type" evidence="7">
    <location>
        <begin position="1"/>
        <end position="97"/>
    </location>
</feature>
<accession>A0A395GRS6</accession>
<dbReference type="SMART" id="SM01336">
    <property type="entry name" value="zf-PARP"/>
    <property type="match status" value="1"/>
</dbReference>
<proteinExistence type="predicted"/>
<gene>
    <name evidence="8" type="ORF">BO80DRAFT_362068</name>
</gene>
<dbReference type="InterPro" id="IPR001510">
    <property type="entry name" value="Znf_PARP"/>
</dbReference>
<dbReference type="RefSeq" id="XP_025572598.1">
    <property type="nucleotide sequence ID" value="XM_025716041.1"/>
</dbReference>
<evidence type="ECO:0000259" key="7">
    <source>
        <dbReference type="PROSITE" id="PS50064"/>
    </source>
</evidence>
<feature type="compositionally biased region" description="Basic and acidic residues" evidence="6">
    <location>
        <begin position="191"/>
        <end position="210"/>
    </location>
</feature>
<keyword evidence="3" id="KW-0863">Zinc-finger</keyword>
<evidence type="ECO:0000256" key="3">
    <source>
        <dbReference type="ARBA" id="ARBA00022771"/>
    </source>
</evidence>
<feature type="compositionally biased region" description="Basic and acidic residues" evidence="6">
    <location>
        <begin position="252"/>
        <end position="263"/>
    </location>
</feature>
<keyword evidence="4" id="KW-0862">Zinc</keyword>
<reference evidence="8 9" key="1">
    <citation type="submission" date="2018-02" db="EMBL/GenBank/DDBJ databases">
        <title>The genomes of Aspergillus section Nigri reveals drivers in fungal speciation.</title>
        <authorList>
            <consortium name="DOE Joint Genome Institute"/>
            <person name="Vesth T.C."/>
            <person name="Nybo J."/>
            <person name="Theobald S."/>
            <person name="Brandl J."/>
            <person name="Frisvad J.C."/>
            <person name="Nielsen K.F."/>
            <person name="Lyhne E.K."/>
            <person name="Kogle M.E."/>
            <person name="Kuo A."/>
            <person name="Riley R."/>
            <person name="Clum A."/>
            <person name="Nolan M."/>
            <person name="Lipzen A."/>
            <person name="Salamov A."/>
            <person name="Henrissat B."/>
            <person name="Wiebenga A."/>
            <person name="De vries R.P."/>
            <person name="Grigoriev I.V."/>
            <person name="Mortensen U.H."/>
            <person name="Andersen M.R."/>
            <person name="Baker S.E."/>
        </authorList>
    </citation>
    <scope>NUCLEOTIDE SEQUENCE [LARGE SCALE GENOMIC DNA]</scope>
    <source>
        <strain evidence="8 9">CBS 121593</strain>
    </source>
</reference>
<feature type="compositionally biased region" description="Basic and acidic residues" evidence="6">
    <location>
        <begin position="91"/>
        <end position="111"/>
    </location>
</feature>
<organism evidence="8 9">
    <name type="scientific">Aspergillus ibericus CBS 121593</name>
    <dbReference type="NCBI Taxonomy" id="1448316"/>
    <lineage>
        <taxon>Eukaryota</taxon>
        <taxon>Fungi</taxon>
        <taxon>Dikarya</taxon>
        <taxon>Ascomycota</taxon>
        <taxon>Pezizomycotina</taxon>
        <taxon>Eurotiomycetes</taxon>
        <taxon>Eurotiomycetidae</taxon>
        <taxon>Eurotiales</taxon>
        <taxon>Aspergillaceae</taxon>
        <taxon>Aspergillus</taxon>
        <taxon>Aspergillus subgen. Circumdati</taxon>
    </lineage>
</organism>
<dbReference type="Pfam" id="PF00645">
    <property type="entry name" value="zf-PARP"/>
    <property type="match status" value="1"/>
</dbReference>
<dbReference type="STRING" id="1448316.A0A395GRS6"/>
<evidence type="ECO:0000256" key="4">
    <source>
        <dbReference type="ARBA" id="ARBA00022833"/>
    </source>
</evidence>
<evidence type="ECO:0000313" key="9">
    <source>
        <dbReference type="Proteomes" id="UP000249402"/>
    </source>
</evidence>
<dbReference type="OrthoDB" id="429950at2759"/>
<name>A0A395GRS6_9EURO</name>
<dbReference type="GeneID" id="37220906"/>
<comment type="subcellular location">
    <subcellularLocation>
        <location evidence="1">Nucleus</location>
    </subcellularLocation>
</comment>
<dbReference type="PROSITE" id="PS50064">
    <property type="entry name" value="ZF_PARP_2"/>
    <property type="match status" value="1"/>
</dbReference>
<feature type="non-terminal residue" evidence="8">
    <location>
        <position position="1"/>
    </location>
</feature>
<dbReference type="SUPFAM" id="SSF57716">
    <property type="entry name" value="Glucocorticoid receptor-like (DNA-binding domain)"/>
    <property type="match status" value="1"/>
</dbReference>
<dbReference type="EMBL" id="KZ824455">
    <property type="protein sequence ID" value="RAK98270.1"/>
    <property type="molecule type" value="Genomic_DNA"/>
</dbReference>
<keyword evidence="5" id="KW-0539">Nucleus</keyword>
<dbReference type="GO" id="GO:0003677">
    <property type="term" value="F:DNA binding"/>
    <property type="evidence" value="ECO:0007669"/>
    <property type="project" value="InterPro"/>
</dbReference>
<evidence type="ECO:0000256" key="2">
    <source>
        <dbReference type="ARBA" id="ARBA00022723"/>
    </source>
</evidence>
<evidence type="ECO:0000256" key="5">
    <source>
        <dbReference type="ARBA" id="ARBA00023242"/>
    </source>
</evidence>
<evidence type="ECO:0000313" key="8">
    <source>
        <dbReference type="EMBL" id="RAK98270.1"/>
    </source>
</evidence>
<dbReference type="GO" id="GO:0008270">
    <property type="term" value="F:zinc ion binding"/>
    <property type="evidence" value="ECO:0007669"/>
    <property type="project" value="UniProtKB-KW"/>
</dbReference>